<accession>A0A653LWD3</accession>
<keyword evidence="2" id="KW-1185">Reference proteome</keyword>
<proteinExistence type="predicted"/>
<dbReference type="EMBL" id="CABWLR010000001">
    <property type="protein sequence ID" value="VXA96847.1"/>
    <property type="molecule type" value="Genomic_DNA"/>
</dbReference>
<organism evidence="1 2">
    <name type="scientific">Maribacter litoralis</name>
    <dbReference type="NCBI Taxonomy" id="2059726"/>
    <lineage>
        <taxon>Bacteria</taxon>
        <taxon>Pseudomonadati</taxon>
        <taxon>Bacteroidota</taxon>
        <taxon>Flavobacteriia</taxon>
        <taxon>Flavobacteriales</taxon>
        <taxon>Flavobacteriaceae</taxon>
        <taxon>Maribacter</taxon>
    </lineage>
</organism>
<evidence type="ECO:0000313" key="2">
    <source>
        <dbReference type="Proteomes" id="UP000430202"/>
    </source>
</evidence>
<evidence type="ECO:0000313" key="1">
    <source>
        <dbReference type="EMBL" id="VXA96847.1"/>
    </source>
</evidence>
<reference evidence="1 2" key="1">
    <citation type="submission" date="2019-10" db="EMBL/GenBank/DDBJ databases">
        <authorList>
            <person name="Karimi E."/>
        </authorList>
    </citation>
    <scope>NUCLEOTIDE SEQUENCE [LARGE SCALE GENOMIC DNA]</scope>
    <source>
        <strain evidence="1">Maribacter sp. 151</strain>
    </source>
</reference>
<protein>
    <submittedName>
        <fullName evidence="1">Uncharacterized protein</fullName>
    </submittedName>
</protein>
<sequence length="27" mass="3238">MVKDLKLIDMEAIDPESMSMVFKKYKF</sequence>
<name>A0A653LWD3_9FLAO</name>
<dbReference type="AlphaFoldDB" id="A0A653LWD3"/>
<dbReference type="Proteomes" id="UP000430202">
    <property type="component" value="Unassembled WGS sequence"/>
</dbReference>
<gene>
    <name evidence="1" type="ORF">MARI151_10160</name>
</gene>